<keyword evidence="8 16" id="KW-0808">Transferase</keyword>
<evidence type="ECO:0000256" key="13">
    <source>
        <dbReference type="ARBA" id="ARBA00022993"/>
    </source>
</evidence>
<accession>A0ABY9RJK2</accession>
<keyword evidence="13 16" id="KW-0173">Coenzyme A biosynthesis</keyword>
<feature type="binding site" evidence="16">
    <location>
        <position position="115"/>
    </location>
    <ligand>
        <name>substrate</name>
    </ligand>
</feature>
<comment type="function">
    <text evidence="16">Catalyzes the phosphorylation of pantothenate (Pan), the first step in CoA biosynthesis.</text>
</comment>
<organism evidence="17 18">
    <name type="scientific">Undibacterium cyanobacteriorum</name>
    <dbReference type="NCBI Taxonomy" id="3073561"/>
    <lineage>
        <taxon>Bacteria</taxon>
        <taxon>Pseudomonadati</taxon>
        <taxon>Pseudomonadota</taxon>
        <taxon>Betaproteobacteria</taxon>
        <taxon>Burkholderiales</taxon>
        <taxon>Oxalobacteraceae</taxon>
        <taxon>Undibacterium</taxon>
    </lineage>
</organism>
<evidence type="ECO:0000256" key="6">
    <source>
        <dbReference type="ARBA" id="ARBA00012102"/>
    </source>
</evidence>
<keyword evidence="12 16" id="KW-0630">Potassium</keyword>
<feature type="binding site" evidence="16">
    <location>
        <begin position="12"/>
        <end position="19"/>
    </location>
    <ligand>
        <name>ATP</name>
        <dbReference type="ChEBI" id="CHEBI:30616"/>
    </ligand>
</feature>
<proteinExistence type="inferred from homology"/>
<dbReference type="InterPro" id="IPR004619">
    <property type="entry name" value="Type_III_PanK"/>
</dbReference>
<dbReference type="SUPFAM" id="SSF53067">
    <property type="entry name" value="Actin-like ATPase domain"/>
    <property type="match status" value="2"/>
</dbReference>
<dbReference type="CDD" id="cd24015">
    <property type="entry name" value="ASKHA_NBD_PanK-III"/>
    <property type="match status" value="1"/>
</dbReference>
<feature type="active site" description="Proton acceptor" evidence="16">
    <location>
        <position position="124"/>
    </location>
</feature>
<evidence type="ECO:0000313" key="17">
    <source>
        <dbReference type="EMBL" id="WMW81377.1"/>
    </source>
</evidence>
<evidence type="ECO:0000256" key="2">
    <source>
        <dbReference type="ARBA" id="ARBA00001958"/>
    </source>
</evidence>
<protein>
    <recommendedName>
        <fullName evidence="15 16">Type III pantothenate kinase</fullName>
        <ecNumber evidence="6 16">2.7.1.33</ecNumber>
    </recommendedName>
    <alternativeName>
        <fullName evidence="16">PanK-III</fullName>
    </alternativeName>
    <alternativeName>
        <fullName evidence="16">Pantothenic acid kinase</fullName>
    </alternativeName>
</protein>
<evidence type="ECO:0000256" key="4">
    <source>
        <dbReference type="ARBA" id="ARBA00005225"/>
    </source>
</evidence>
<evidence type="ECO:0000256" key="10">
    <source>
        <dbReference type="ARBA" id="ARBA00022777"/>
    </source>
</evidence>
<comment type="similarity">
    <text evidence="14 16">Belongs to the type III pantothenate kinase family.</text>
</comment>
<dbReference type="HAMAP" id="MF_01274">
    <property type="entry name" value="Pantothen_kinase_3"/>
    <property type="match status" value="1"/>
</dbReference>
<dbReference type="NCBIfam" id="TIGR00671">
    <property type="entry name" value="baf"/>
    <property type="match status" value="1"/>
</dbReference>
<evidence type="ECO:0000256" key="15">
    <source>
        <dbReference type="ARBA" id="ARBA00040883"/>
    </source>
</evidence>
<dbReference type="EMBL" id="CP133720">
    <property type="protein sequence ID" value="WMW81377.1"/>
    <property type="molecule type" value="Genomic_DNA"/>
</dbReference>
<comment type="subunit">
    <text evidence="5 16">Homodimer.</text>
</comment>
<evidence type="ECO:0000256" key="5">
    <source>
        <dbReference type="ARBA" id="ARBA00011738"/>
    </source>
</evidence>
<feature type="binding site" evidence="16">
    <location>
        <position position="204"/>
    </location>
    <ligand>
        <name>substrate</name>
    </ligand>
</feature>
<sequence>MQEIVRYSLLIDAGNTRIKWAVFQAGAMRLPMLWLASGGLGHEEIAQLDRLPQAIEAQLPQPDHELVTIDEVWISNVAGAHIQAQLEQFIQQCFPNATCHRFTSSERCAGLANCYANPTQLGSDRFASALAAHHFFPDTALVVATCGTATTIDAILPGKGFIGGMIAPGLGTMAMSLAKNTAQLPDLTSVADQLSLPNLFADNTQQAIWSGCIHAQLGALQCAIRDLQRQTDSAAVELVISGGAVPYLRPYFADHLIPCLGSEMSLHVVENLVLTGLAVVAQTAQLEPGER</sequence>
<keyword evidence="18" id="KW-1185">Reference proteome</keyword>
<evidence type="ECO:0000256" key="3">
    <source>
        <dbReference type="ARBA" id="ARBA00004496"/>
    </source>
</evidence>
<dbReference type="Pfam" id="PF03309">
    <property type="entry name" value="Pan_kinase"/>
    <property type="match status" value="1"/>
</dbReference>
<comment type="cofactor">
    <cofactor evidence="16">
        <name>NH4(+)</name>
        <dbReference type="ChEBI" id="CHEBI:28938"/>
    </cofactor>
    <cofactor evidence="16">
        <name>K(+)</name>
        <dbReference type="ChEBI" id="CHEBI:29103"/>
    </cofactor>
    <text evidence="16">A monovalent cation. Ammonium or potassium.</text>
</comment>
<dbReference type="RefSeq" id="WP_309482856.1">
    <property type="nucleotide sequence ID" value="NZ_CP133720.1"/>
</dbReference>
<keyword evidence="9 16" id="KW-0547">Nucleotide-binding</keyword>
<dbReference type="GO" id="GO:0004594">
    <property type="term" value="F:pantothenate kinase activity"/>
    <property type="evidence" value="ECO:0007669"/>
    <property type="project" value="UniProtKB-EC"/>
</dbReference>
<evidence type="ECO:0000256" key="12">
    <source>
        <dbReference type="ARBA" id="ARBA00022958"/>
    </source>
</evidence>
<feature type="binding site" evidence="16">
    <location>
        <begin position="122"/>
        <end position="125"/>
    </location>
    <ligand>
        <name>substrate</name>
    </ligand>
</feature>
<comment type="cofactor">
    <cofactor evidence="2">
        <name>K(+)</name>
        <dbReference type="ChEBI" id="CHEBI:29103"/>
    </cofactor>
</comment>
<dbReference type="Proteomes" id="UP001181355">
    <property type="component" value="Chromosome"/>
</dbReference>
<dbReference type="InterPro" id="IPR043129">
    <property type="entry name" value="ATPase_NBD"/>
</dbReference>
<evidence type="ECO:0000256" key="9">
    <source>
        <dbReference type="ARBA" id="ARBA00022741"/>
    </source>
</evidence>
<evidence type="ECO:0000256" key="1">
    <source>
        <dbReference type="ARBA" id="ARBA00001206"/>
    </source>
</evidence>
<comment type="pathway">
    <text evidence="4 16">Cofactor biosynthesis; coenzyme A biosynthesis; CoA from (R)-pantothenate: step 1/5.</text>
</comment>
<keyword evidence="10 16" id="KW-0418">Kinase</keyword>
<dbReference type="Gene3D" id="3.30.420.40">
    <property type="match status" value="2"/>
</dbReference>
<dbReference type="PANTHER" id="PTHR34265:SF1">
    <property type="entry name" value="TYPE III PANTOTHENATE KINASE"/>
    <property type="match status" value="1"/>
</dbReference>
<feature type="binding site" evidence="16">
    <location>
        <position position="148"/>
    </location>
    <ligand>
        <name>ATP</name>
        <dbReference type="ChEBI" id="CHEBI:30616"/>
    </ligand>
</feature>
<comment type="caution">
    <text evidence="16">Lacks conserved residue(s) required for the propagation of feature annotation.</text>
</comment>
<evidence type="ECO:0000256" key="7">
    <source>
        <dbReference type="ARBA" id="ARBA00022490"/>
    </source>
</evidence>
<gene>
    <name evidence="16" type="primary">coaX</name>
    <name evidence="17" type="ORF">RF679_03630</name>
</gene>
<keyword evidence="11 16" id="KW-0067">ATP-binding</keyword>
<keyword evidence="7 16" id="KW-0963">Cytoplasm</keyword>
<evidence type="ECO:0000256" key="11">
    <source>
        <dbReference type="ARBA" id="ARBA00022840"/>
    </source>
</evidence>
<evidence type="ECO:0000256" key="8">
    <source>
        <dbReference type="ARBA" id="ARBA00022679"/>
    </source>
</evidence>
<evidence type="ECO:0000256" key="14">
    <source>
        <dbReference type="ARBA" id="ARBA00038036"/>
    </source>
</evidence>
<reference evidence="17" key="1">
    <citation type="submission" date="2023-09" db="EMBL/GenBank/DDBJ databases">
        <title>Undibacterium sp. 20NA77.5 isolated from freshwater.</title>
        <authorList>
            <person name="Le V."/>
            <person name="Ko S.-R."/>
            <person name="Ahn C.-Y."/>
            <person name="Oh H.-M."/>
        </authorList>
    </citation>
    <scope>NUCLEOTIDE SEQUENCE</scope>
    <source>
        <strain evidence="17">20NA77.5</strain>
    </source>
</reference>
<name>A0ABY9RJK2_9BURK</name>
<comment type="subcellular location">
    <subcellularLocation>
        <location evidence="3 16">Cytoplasm</location>
    </subcellularLocation>
</comment>
<evidence type="ECO:0000256" key="16">
    <source>
        <dbReference type="HAMAP-Rule" id="MF_01274"/>
    </source>
</evidence>
<evidence type="ECO:0000313" key="18">
    <source>
        <dbReference type="Proteomes" id="UP001181355"/>
    </source>
</evidence>
<dbReference type="EC" id="2.7.1.33" evidence="6 16"/>
<comment type="catalytic activity">
    <reaction evidence="1 16">
        <text>(R)-pantothenate + ATP = (R)-4'-phosphopantothenate + ADP + H(+)</text>
        <dbReference type="Rhea" id="RHEA:16373"/>
        <dbReference type="ChEBI" id="CHEBI:10986"/>
        <dbReference type="ChEBI" id="CHEBI:15378"/>
        <dbReference type="ChEBI" id="CHEBI:29032"/>
        <dbReference type="ChEBI" id="CHEBI:30616"/>
        <dbReference type="ChEBI" id="CHEBI:456216"/>
        <dbReference type="EC" id="2.7.1.33"/>
    </reaction>
</comment>
<dbReference type="PANTHER" id="PTHR34265">
    <property type="entry name" value="TYPE III PANTOTHENATE KINASE"/>
    <property type="match status" value="1"/>
</dbReference>